<evidence type="ECO:0000256" key="1">
    <source>
        <dbReference type="ARBA" id="ARBA00004141"/>
    </source>
</evidence>
<evidence type="ECO:0000256" key="5">
    <source>
        <dbReference type="ARBA" id="ARBA00023136"/>
    </source>
</evidence>
<evidence type="ECO:0000256" key="6">
    <source>
        <dbReference type="SAM" id="Phobius"/>
    </source>
</evidence>
<feature type="transmembrane region" description="Helical" evidence="6">
    <location>
        <begin position="63"/>
        <end position="82"/>
    </location>
</feature>
<feature type="transmembrane region" description="Helical" evidence="6">
    <location>
        <begin position="313"/>
        <end position="333"/>
    </location>
</feature>
<dbReference type="EMBL" id="QTJU01000012">
    <property type="protein sequence ID" value="RFM26016.1"/>
    <property type="molecule type" value="Genomic_DNA"/>
</dbReference>
<feature type="transmembrane region" description="Helical" evidence="6">
    <location>
        <begin position="29"/>
        <end position="51"/>
    </location>
</feature>
<reference evidence="7 8" key="1">
    <citation type="submission" date="2018-08" db="EMBL/GenBank/DDBJ databases">
        <title>Chitinophagaceae sp. K23C18032701, a novel bacterium isolated from forest soil.</title>
        <authorList>
            <person name="Wang C."/>
        </authorList>
    </citation>
    <scope>NUCLEOTIDE SEQUENCE [LARGE SCALE GENOMIC DNA]</scope>
    <source>
        <strain evidence="7 8">K23C18032701</strain>
    </source>
</reference>
<feature type="transmembrane region" description="Helical" evidence="6">
    <location>
        <begin position="103"/>
        <end position="127"/>
    </location>
</feature>
<sequence>MSLFVKKPLNQLLAQAADSEKGLKRTLGAGNLVALGIGAIIGAGLFVRTAAASAEAAGPGVTLSFIVAAIGCAFAGLCYAEFASMIPIAGSAYAYSYVTMGELVAWIIGWALIMEYALGAATVSIAWSEYLNNLLGGSIPYQWCHSPFETLHKVVGQVNIDQIATAGADFVKTAKEGSLILTSEQFSKLPAALTPLVQVSHGIMNLPALVILLALTLLLIKGTEESAKVNSVIVFIKVSIVLLFIFLGWKFINPANHTPYLIPEGTPGHEGFFKHGAGGILGGAAIVFFAFIGFDAVSTAAQEAKNPKKDMPIGILGSLVVCTILYILFGHVLTGVANWQEFQAAGKEASVTYAIKTYMKDYAWLGTAVNIAILAGFSSVILVMLLGQSRVFYTMSNDGLIPKVFSDLHPKFKTPYKANMILFVFIGLFSGFVPGSVAGDLTSFGTLFAFVLVSAGVWILRKKSPELERPFKAPLVPIVPILGIVICGGMIVALDSQTLKVAFAWMAIGLVVYFTYSKKHSKLRVPETTGKSTQPAQRETV</sequence>
<feature type="transmembrane region" description="Helical" evidence="6">
    <location>
        <begin position="272"/>
        <end position="292"/>
    </location>
</feature>
<feature type="transmembrane region" description="Helical" evidence="6">
    <location>
        <begin position="418"/>
        <end position="437"/>
    </location>
</feature>
<gene>
    <name evidence="7" type="ORF">DXN05_22085</name>
</gene>
<dbReference type="PANTHER" id="PTHR43243">
    <property type="entry name" value="INNER MEMBRANE TRANSPORTER YGJI-RELATED"/>
    <property type="match status" value="1"/>
</dbReference>
<feature type="transmembrane region" description="Helical" evidence="6">
    <location>
        <begin position="362"/>
        <end position="386"/>
    </location>
</feature>
<feature type="transmembrane region" description="Helical" evidence="6">
    <location>
        <begin position="202"/>
        <end position="220"/>
    </location>
</feature>
<evidence type="ECO:0000256" key="4">
    <source>
        <dbReference type="ARBA" id="ARBA00022989"/>
    </source>
</evidence>
<evidence type="ECO:0000313" key="7">
    <source>
        <dbReference type="EMBL" id="RFM26016.1"/>
    </source>
</evidence>
<dbReference type="Proteomes" id="UP000261284">
    <property type="component" value="Unassembled WGS sequence"/>
</dbReference>
<evidence type="ECO:0000256" key="2">
    <source>
        <dbReference type="ARBA" id="ARBA00022448"/>
    </source>
</evidence>
<dbReference type="PANTHER" id="PTHR43243:SF4">
    <property type="entry name" value="CATIONIC AMINO ACID TRANSPORTER 4"/>
    <property type="match status" value="1"/>
</dbReference>
<dbReference type="PIRSF" id="PIRSF006060">
    <property type="entry name" value="AA_transporter"/>
    <property type="match status" value="1"/>
</dbReference>
<dbReference type="GO" id="GO:0016020">
    <property type="term" value="C:membrane"/>
    <property type="evidence" value="ECO:0007669"/>
    <property type="project" value="UniProtKB-SubCell"/>
</dbReference>
<keyword evidence="8" id="KW-1185">Reference proteome</keyword>
<keyword evidence="5 6" id="KW-0472">Membrane</keyword>
<organism evidence="7 8">
    <name type="scientific">Deminuibacter soli</name>
    <dbReference type="NCBI Taxonomy" id="2291815"/>
    <lineage>
        <taxon>Bacteria</taxon>
        <taxon>Pseudomonadati</taxon>
        <taxon>Bacteroidota</taxon>
        <taxon>Chitinophagia</taxon>
        <taxon>Chitinophagales</taxon>
        <taxon>Chitinophagaceae</taxon>
        <taxon>Deminuibacter</taxon>
    </lineage>
</organism>
<comment type="caution">
    <text evidence="7">The sequence shown here is derived from an EMBL/GenBank/DDBJ whole genome shotgun (WGS) entry which is preliminary data.</text>
</comment>
<feature type="transmembrane region" description="Helical" evidence="6">
    <location>
        <begin position="443"/>
        <end position="461"/>
    </location>
</feature>
<proteinExistence type="predicted"/>
<protein>
    <submittedName>
        <fullName evidence="7">Amino acid permease</fullName>
    </submittedName>
</protein>
<keyword evidence="4 6" id="KW-1133">Transmembrane helix</keyword>
<keyword evidence="3 6" id="KW-0812">Transmembrane</keyword>
<name>A0A3E1NDH8_9BACT</name>
<feature type="transmembrane region" description="Helical" evidence="6">
    <location>
        <begin position="473"/>
        <end position="493"/>
    </location>
</feature>
<feature type="transmembrane region" description="Helical" evidence="6">
    <location>
        <begin position="232"/>
        <end position="252"/>
    </location>
</feature>
<dbReference type="Gene3D" id="1.20.1740.10">
    <property type="entry name" value="Amino acid/polyamine transporter I"/>
    <property type="match status" value="1"/>
</dbReference>
<evidence type="ECO:0000313" key="8">
    <source>
        <dbReference type="Proteomes" id="UP000261284"/>
    </source>
</evidence>
<keyword evidence="2" id="KW-0813">Transport</keyword>
<comment type="subcellular location">
    <subcellularLocation>
        <location evidence="1">Membrane</location>
        <topology evidence="1">Multi-pass membrane protein</topology>
    </subcellularLocation>
</comment>
<dbReference type="InterPro" id="IPR002293">
    <property type="entry name" value="AA/rel_permease1"/>
</dbReference>
<feature type="transmembrane region" description="Helical" evidence="6">
    <location>
        <begin position="499"/>
        <end position="516"/>
    </location>
</feature>
<dbReference type="RefSeq" id="WP_116849465.1">
    <property type="nucleotide sequence ID" value="NZ_QTJU01000012.1"/>
</dbReference>
<dbReference type="AlphaFoldDB" id="A0A3E1NDH8"/>
<accession>A0A3E1NDH8</accession>
<dbReference type="Pfam" id="PF13520">
    <property type="entry name" value="AA_permease_2"/>
    <property type="match status" value="1"/>
</dbReference>
<dbReference type="GO" id="GO:0015171">
    <property type="term" value="F:amino acid transmembrane transporter activity"/>
    <property type="evidence" value="ECO:0007669"/>
    <property type="project" value="TreeGrafter"/>
</dbReference>
<dbReference type="OrthoDB" id="9762947at2"/>
<evidence type="ECO:0000256" key="3">
    <source>
        <dbReference type="ARBA" id="ARBA00022692"/>
    </source>
</evidence>